<evidence type="ECO:0000259" key="3">
    <source>
        <dbReference type="PROSITE" id="PS50835"/>
    </source>
</evidence>
<dbReference type="InterPro" id="IPR037448">
    <property type="entry name" value="Zig-8"/>
</dbReference>
<dbReference type="InterPro" id="IPR007110">
    <property type="entry name" value="Ig-like_dom"/>
</dbReference>
<evidence type="ECO:0000313" key="5">
    <source>
        <dbReference type="Proteomes" id="UP000283509"/>
    </source>
</evidence>
<organism evidence="4 5">
    <name type="scientific">Penaeus vannamei</name>
    <name type="common">Whiteleg shrimp</name>
    <name type="synonym">Litopenaeus vannamei</name>
    <dbReference type="NCBI Taxonomy" id="6689"/>
    <lineage>
        <taxon>Eukaryota</taxon>
        <taxon>Metazoa</taxon>
        <taxon>Ecdysozoa</taxon>
        <taxon>Arthropoda</taxon>
        <taxon>Crustacea</taxon>
        <taxon>Multicrustacea</taxon>
        <taxon>Malacostraca</taxon>
        <taxon>Eumalacostraca</taxon>
        <taxon>Eucarida</taxon>
        <taxon>Decapoda</taxon>
        <taxon>Dendrobranchiata</taxon>
        <taxon>Penaeoidea</taxon>
        <taxon>Penaeidae</taxon>
        <taxon>Penaeus</taxon>
    </lineage>
</organism>
<feature type="chain" id="PRO_5018597993" evidence="2">
    <location>
        <begin position="21"/>
        <end position="283"/>
    </location>
</feature>
<evidence type="ECO:0000256" key="2">
    <source>
        <dbReference type="SAM" id="SignalP"/>
    </source>
</evidence>
<keyword evidence="5" id="KW-1185">Reference proteome</keyword>
<dbReference type="EMBL" id="QCYY01001284">
    <property type="protein sequence ID" value="ROT79156.1"/>
    <property type="molecule type" value="Genomic_DNA"/>
</dbReference>
<dbReference type="Pfam" id="PF07686">
    <property type="entry name" value="V-set"/>
    <property type="match status" value="1"/>
</dbReference>
<evidence type="ECO:0000313" key="4">
    <source>
        <dbReference type="EMBL" id="ROT79156.1"/>
    </source>
</evidence>
<dbReference type="InterPro" id="IPR036179">
    <property type="entry name" value="Ig-like_dom_sf"/>
</dbReference>
<dbReference type="InterPro" id="IPR003598">
    <property type="entry name" value="Ig_sub2"/>
</dbReference>
<dbReference type="GO" id="GO:0032589">
    <property type="term" value="C:neuron projection membrane"/>
    <property type="evidence" value="ECO:0007669"/>
    <property type="project" value="TreeGrafter"/>
</dbReference>
<keyword evidence="2" id="KW-0732">Signal</keyword>
<dbReference type="OrthoDB" id="10012075at2759"/>
<dbReference type="Gene3D" id="2.60.40.10">
    <property type="entry name" value="Immunoglobulins"/>
    <property type="match status" value="1"/>
</dbReference>
<feature type="domain" description="Ig-like" evidence="3">
    <location>
        <begin position="126"/>
        <end position="225"/>
    </location>
</feature>
<dbReference type="GO" id="GO:0050808">
    <property type="term" value="P:synapse organization"/>
    <property type="evidence" value="ECO:0007669"/>
    <property type="project" value="TreeGrafter"/>
</dbReference>
<dbReference type="InterPro" id="IPR003599">
    <property type="entry name" value="Ig_sub"/>
</dbReference>
<dbReference type="SMART" id="SM00408">
    <property type="entry name" value="IGc2"/>
    <property type="match status" value="1"/>
</dbReference>
<dbReference type="AlphaFoldDB" id="A0A3R7QUW5"/>
<dbReference type="PANTHER" id="PTHR23279:SF3">
    <property type="entry name" value="DEFECTIVE PROBOSCIS EXTENSION RESPONSE 18"/>
    <property type="match status" value="1"/>
</dbReference>
<sequence>MAALLLRYLVLGFTIAGGAGKEMRPPMLQRPGVLLGPSPRTTSITATSSSSSSSSVLSPSSSSSSYIPSAPDPLSPASFVEAPERLQPHSRAQEEEDDYLYEDYEEGDGEYEDEQEEEVKVKVREPFFGTANSTTTTVFLGATATLDCTVHDIANESVTWMRRVDDMLELLTWDTHTYAKDKRYSVASDSGVGWRRWRLLINGSQVEDQGQYRCQVATQPPKILAVTLVVTEPLVQVVDERGTKVVDKHYNSGSMIELKCVIEKVPFPHLTVNWLRGSTIRFP</sequence>
<feature type="signal peptide" evidence="2">
    <location>
        <begin position="1"/>
        <end position="20"/>
    </location>
</feature>
<dbReference type="Proteomes" id="UP000283509">
    <property type="component" value="Unassembled WGS sequence"/>
</dbReference>
<feature type="region of interest" description="Disordered" evidence="1">
    <location>
        <begin position="20"/>
        <end position="78"/>
    </location>
</feature>
<feature type="domain" description="Ig-like" evidence="3">
    <location>
        <begin position="233"/>
        <end position="283"/>
    </location>
</feature>
<proteinExistence type="predicted"/>
<dbReference type="SMART" id="SM00406">
    <property type="entry name" value="IGv"/>
    <property type="match status" value="1"/>
</dbReference>
<name>A0A3R7QUW5_PENVA</name>
<accession>A0A3R7QUW5</accession>
<reference evidence="4 5" key="2">
    <citation type="submission" date="2019-01" db="EMBL/GenBank/DDBJ databases">
        <title>The decoding of complex shrimp genome reveals the adaptation for benthos swimmer, frequently molting mechanism and breeding impact on genome.</title>
        <authorList>
            <person name="Sun Y."/>
            <person name="Gao Y."/>
            <person name="Yu Y."/>
        </authorList>
    </citation>
    <scope>NUCLEOTIDE SEQUENCE [LARGE SCALE GENOMIC DNA]</scope>
    <source>
        <tissue evidence="4">Muscle</tissue>
    </source>
</reference>
<gene>
    <name evidence="4" type="ORF">C7M84_002126</name>
</gene>
<dbReference type="SMART" id="SM00409">
    <property type="entry name" value="IG"/>
    <property type="match status" value="1"/>
</dbReference>
<feature type="compositionally biased region" description="Low complexity" evidence="1">
    <location>
        <begin position="37"/>
        <end position="69"/>
    </location>
</feature>
<dbReference type="InterPro" id="IPR013783">
    <property type="entry name" value="Ig-like_fold"/>
</dbReference>
<dbReference type="SUPFAM" id="SSF48726">
    <property type="entry name" value="Immunoglobulin"/>
    <property type="match status" value="1"/>
</dbReference>
<dbReference type="InterPro" id="IPR013106">
    <property type="entry name" value="Ig_V-set"/>
</dbReference>
<reference evidence="4 5" key="1">
    <citation type="submission" date="2018-04" db="EMBL/GenBank/DDBJ databases">
        <authorList>
            <person name="Zhang X."/>
            <person name="Yuan J."/>
            <person name="Li F."/>
            <person name="Xiang J."/>
        </authorList>
    </citation>
    <scope>NUCLEOTIDE SEQUENCE [LARGE SCALE GENOMIC DNA]</scope>
    <source>
        <tissue evidence="4">Muscle</tissue>
    </source>
</reference>
<dbReference type="PROSITE" id="PS50835">
    <property type="entry name" value="IG_LIKE"/>
    <property type="match status" value="2"/>
</dbReference>
<protein>
    <submittedName>
        <fullName evidence="4">Putative obscurin-like</fullName>
    </submittedName>
</protein>
<comment type="caution">
    <text evidence="4">The sequence shown here is derived from an EMBL/GenBank/DDBJ whole genome shotgun (WGS) entry which is preliminary data.</text>
</comment>
<evidence type="ECO:0000256" key="1">
    <source>
        <dbReference type="SAM" id="MobiDB-lite"/>
    </source>
</evidence>
<dbReference type="PANTHER" id="PTHR23279">
    <property type="entry name" value="DEFECTIVE PROBOSCIS EXTENSION RESPONSE DPR -RELATED"/>
    <property type="match status" value="1"/>
</dbReference>